<dbReference type="AlphaFoldDB" id="A0A1M5AX39"/>
<proteinExistence type="predicted"/>
<reference evidence="3 4" key="1">
    <citation type="submission" date="2016-11" db="EMBL/GenBank/DDBJ databases">
        <authorList>
            <person name="Jaros S."/>
            <person name="Januszkiewicz K."/>
            <person name="Wedrychowicz H."/>
        </authorList>
    </citation>
    <scope>NUCLEOTIDE SEQUENCE [LARGE SCALE GENOMIC DNA]</scope>
    <source>
        <strain evidence="3 4">DSM 10502</strain>
    </source>
</reference>
<dbReference type="STRING" id="1123243.SAMN02745190_02448"/>
<name>A0A1M5AX39_9FIRM</name>
<dbReference type="EMBL" id="FQUG01000015">
    <property type="protein sequence ID" value="SHF34785.1"/>
    <property type="molecule type" value="Genomic_DNA"/>
</dbReference>
<organism evidence="3 4">
    <name type="scientific">Schwartzia succinivorans DSM 10502</name>
    <dbReference type="NCBI Taxonomy" id="1123243"/>
    <lineage>
        <taxon>Bacteria</taxon>
        <taxon>Bacillati</taxon>
        <taxon>Bacillota</taxon>
        <taxon>Negativicutes</taxon>
        <taxon>Selenomonadales</taxon>
        <taxon>Selenomonadaceae</taxon>
        <taxon>Schwartzia</taxon>
    </lineage>
</organism>
<protein>
    <recommendedName>
        <fullName evidence="5">DUF4468 domain-containing protein</fullName>
    </recommendedName>
</protein>
<accession>A0A1M5AX39</accession>
<dbReference type="OrthoDB" id="1664973at2"/>
<sequence>MKRIFMLMLCMMLFAVPAMAKEKQAGLLPEDFGSRGILLGETVTEEQMTKAFGAPLFDNEISVYGVHVRYYQFRKNIKVGIRMKDNTVCDIVIKDEDYVGRDGVRYGATPYKIEHTYGKCERTLIEGQTWYIYHNEKNPKEKLMLEILAGVYTMQSWRITSLPLTIDEAEEEEDWESRDLDAIEMRNQGIDVTAIEARNRAEENNPDERWKKGARK</sequence>
<feature type="chain" id="PRO_5012228892" description="DUF4468 domain-containing protein" evidence="2">
    <location>
        <begin position="21"/>
        <end position="216"/>
    </location>
</feature>
<keyword evidence="2" id="KW-0732">Signal</keyword>
<feature type="region of interest" description="Disordered" evidence="1">
    <location>
        <begin position="196"/>
        <end position="216"/>
    </location>
</feature>
<keyword evidence="4" id="KW-1185">Reference proteome</keyword>
<evidence type="ECO:0000256" key="1">
    <source>
        <dbReference type="SAM" id="MobiDB-lite"/>
    </source>
</evidence>
<dbReference type="Proteomes" id="UP000184404">
    <property type="component" value="Unassembled WGS sequence"/>
</dbReference>
<dbReference type="RefSeq" id="WP_072936532.1">
    <property type="nucleotide sequence ID" value="NZ_FQUG01000015.1"/>
</dbReference>
<gene>
    <name evidence="3" type="ORF">SAMN02745190_02448</name>
</gene>
<evidence type="ECO:0008006" key="5">
    <source>
        <dbReference type="Google" id="ProtNLM"/>
    </source>
</evidence>
<evidence type="ECO:0000256" key="2">
    <source>
        <dbReference type="SAM" id="SignalP"/>
    </source>
</evidence>
<feature type="compositionally biased region" description="Basic and acidic residues" evidence="1">
    <location>
        <begin position="197"/>
        <end position="216"/>
    </location>
</feature>
<evidence type="ECO:0000313" key="4">
    <source>
        <dbReference type="Proteomes" id="UP000184404"/>
    </source>
</evidence>
<evidence type="ECO:0000313" key="3">
    <source>
        <dbReference type="EMBL" id="SHF34785.1"/>
    </source>
</evidence>
<feature type="signal peptide" evidence="2">
    <location>
        <begin position="1"/>
        <end position="20"/>
    </location>
</feature>